<proteinExistence type="predicted"/>
<dbReference type="Proteomes" id="UP000198705">
    <property type="component" value="Unassembled WGS sequence"/>
</dbReference>
<name>A0A1I4ZLI1_9FLAO</name>
<evidence type="ECO:0000256" key="1">
    <source>
        <dbReference type="SAM" id="Phobius"/>
    </source>
</evidence>
<organism evidence="2 3">
    <name type="scientific">Bizionia echini</name>
    <dbReference type="NCBI Taxonomy" id="649333"/>
    <lineage>
        <taxon>Bacteria</taxon>
        <taxon>Pseudomonadati</taxon>
        <taxon>Bacteroidota</taxon>
        <taxon>Flavobacteriia</taxon>
        <taxon>Flavobacteriales</taxon>
        <taxon>Flavobacteriaceae</taxon>
        <taxon>Bizionia</taxon>
    </lineage>
</organism>
<accession>A0A1I4ZLI1</accession>
<evidence type="ECO:0000313" key="3">
    <source>
        <dbReference type="Proteomes" id="UP000198705"/>
    </source>
</evidence>
<protein>
    <submittedName>
        <fullName evidence="2">Uncharacterized protein</fullName>
    </submittedName>
</protein>
<dbReference type="STRING" id="649333.SAMN04487989_101916"/>
<gene>
    <name evidence="2" type="ORF">SAMN04487989_101916</name>
</gene>
<sequence>MQIFKRLSYDTVANLFIQDTSFNRIFVFPLKRDMANQIKCPNCGVYNTNEDYCTNCGTLLSYQKRRELAFAQEEKDRKKRAQIQKETSPSFYEKNKNHRFLVVRIFVKIIHSIWMAFMAIGMFIAWLVSAIAA</sequence>
<dbReference type="EMBL" id="FOVN01000001">
    <property type="protein sequence ID" value="SFN51131.1"/>
    <property type="molecule type" value="Genomic_DNA"/>
</dbReference>
<reference evidence="3" key="1">
    <citation type="submission" date="2016-10" db="EMBL/GenBank/DDBJ databases">
        <authorList>
            <person name="Varghese N."/>
            <person name="Submissions S."/>
        </authorList>
    </citation>
    <scope>NUCLEOTIDE SEQUENCE [LARGE SCALE GENOMIC DNA]</scope>
    <source>
        <strain evidence="3">DSM 23925</strain>
    </source>
</reference>
<keyword evidence="1" id="KW-1133">Transmembrane helix</keyword>
<keyword evidence="1" id="KW-0812">Transmembrane</keyword>
<keyword evidence="1" id="KW-0472">Membrane</keyword>
<feature type="transmembrane region" description="Helical" evidence="1">
    <location>
        <begin position="105"/>
        <end position="128"/>
    </location>
</feature>
<dbReference type="AlphaFoldDB" id="A0A1I4ZLI1"/>
<keyword evidence="3" id="KW-1185">Reference proteome</keyword>
<evidence type="ECO:0000313" key="2">
    <source>
        <dbReference type="EMBL" id="SFN51131.1"/>
    </source>
</evidence>